<evidence type="ECO:0000259" key="1">
    <source>
        <dbReference type="PROSITE" id="PS51704"/>
    </source>
</evidence>
<dbReference type="GO" id="GO:0016787">
    <property type="term" value="F:hydrolase activity"/>
    <property type="evidence" value="ECO:0007669"/>
    <property type="project" value="UniProtKB-KW"/>
</dbReference>
<organism evidence="2 3">
    <name type="scientific">Ruixingdingia sedimenti</name>
    <dbReference type="NCBI Taxonomy" id="3073604"/>
    <lineage>
        <taxon>Bacteria</taxon>
        <taxon>Pseudomonadati</taxon>
        <taxon>Pseudomonadota</taxon>
        <taxon>Alphaproteobacteria</taxon>
        <taxon>Rhodobacterales</taxon>
        <taxon>Paracoccaceae</taxon>
        <taxon>Ruixingdingia</taxon>
    </lineage>
</organism>
<dbReference type="Pfam" id="PF03009">
    <property type="entry name" value="GDPD"/>
    <property type="match status" value="1"/>
</dbReference>
<dbReference type="RefSeq" id="WP_310458269.1">
    <property type="nucleotide sequence ID" value="NZ_JAVKPH010000021.1"/>
</dbReference>
<dbReference type="CDD" id="cd08565">
    <property type="entry name" value="GDPD_pAtGDE_like"/>
    <property type="match status" value="1"/>
</dbReference>
<dbReference type="PROSITE" id="PS51704">
    <property type="entry name" value="GP_PDE"/>
    <property type="match status" value="1"/>
</dbReference>
<dbReference type="InterPro" id="IPR030395">
    <property type="entry name" value="GP_PDE_dom"/>
</dbReference>
<name>A0ABU1FCC1_9RHOB</name>
<keyword evidence="3" id="KW-1185">Reference proteome</keyword>
<accession>A0ABU1FCC1</accession>
<dbReference type="PANTHER" id="PTHR46211:SF14">
    <property type="entry name" value="GLYCEROPHOSPHODIESTER PHOSPHODIESTERASE"/>
    <property type="match status" value="1"/>
</dbReference>
<comment type="caution">
    <text evidence="2">The sequence shown here is derived from an EMBL/GenBank/DDBJ whole genome shotgun (WGS) entry which is preliminary data.</text>
</comment>
<dbReference type="Gene3D" id="3.20.20.190">
    <property type="entry name" value="Phosphatidylinositol (PI) phosphodiesterase"/>
    <property type="match status" value="1"/>
</dbReference>
<evidence type="ECO:0000313" key="3">
    <source>
        <dbReference type="Proteomes" id="UP001247754"/>
    </source>
</evidence>
<dbReference type="PANTHER" id="PTHR46211">
    <property type="entry name" value="GLYCEROPHOSPHORYL DIESTER PHOSPHODIESTERASE"/>
    <property type="match status" value="1"/>
</dbReference>
<dbReference type="EC" id="3.1.4.-" evidence="2"/>
<reference evidence="2 3" key="1">
    <citation type="submission" date="2023-09" db="EMBL/GenBank/DDBJ databases">
        <title>Xinfangfangia sedmenti sp. nov., isolated the sedment.</title>
        <authorList>
            <person name="Xu L."/>
        </authorList>
    </citation>
    <scope>NUCLEOTIDE SEQUENCE [LARGE SCALE GENOMIC DNA]</scope>
    <source>
        <strain evidence="2 3">LG-4</strain>
    </source>
</reference>
<protein>
    <submittedName>
        <fullName evidence="2">Glycerophosphodiester phosphodiesterase family protein</fullName>
        <ecNumber evidence="2">3.1.4.-</ecNumber>
    </submittedName>
</protein>
<dbReference type="InterPro" id="IPR017946">
    <property type="entry name" value="PLC-like_Pdiesterase_TIM-brl"/>
</dbReference>
<feature type="domain" description="GP-PDE" evidence="1">
    <location>
        <begin position="2"/>
        <end position="247"/>
    </location>
</feature>
<sequence>MTRIMAHRGARDLWAENSLAGFRKILPYGFAAVEFDVHLTDAGEMAVIHDAALDRTTDRSGPVRALTPGERRAARLRGPGGALTDQHIPTLDEVLDLLARDPAIEPWVELKSGADGRPYPGLVAMAAAALDRHGLTRRAALHSFDIAVVREIRDRAPGLKRLVSVDAGWADRQGGIAAFLRQVEGLADIVGIHHALYEAEFDTIAALRPPEGCSVWTVNDPGLIRRWIGRGPGFVVSDNPVLVQDLITEGAAA</sequence>
<proteinExistence type="predicted"/>
<evidence type="ECO:0000313" key="2">
    <source>
        <dbReference type="EMBL" id="MDR5654099.1"/>
    </source>
</evidence>
<keyword evidence="2" id="KW-0378">Hydrolase</keyword>
<dbReference type="Proteomes" id="UP001247754">
    <property type="component" value="Unassembled WGS sequence"/>
</dbReference>
<dbReference type="SUPFAM" id="SSF51695">
    <property type="entry name" value="PLC-like phosphodiesterases"/>
    <property type="match status" value="1"/>
</dbReference>
<dbReference type="EMBL" id="JAVKPH010000021">
    <property type="protein sequence ID" value="MDR5654099.1"/>
    <property type="molecule type" value="Genomic_DNA"/>
</dbReference>
<gene>
    <name evidence="2" type="ORF">RGD00_15905</name>
</gene>